<dbReference type="FunFam" id="2.40.10.190:FF:000001">
    <property type="entry name" value="60S ribosomal protein L35a"/>
    <property type="match status" value="1"/>
</dbReference>
<evidence type="ECO:0000256" key="4">
    <source>
        <dbReference type="ARBA" id="ARBA00035228"/>
    </source>
</evidence>
<dbReference type="InterPro" id="IPR009000">
    <property type="entry name" value="Transl_B-barrel_sf"/>
</dbReference>
<feature type="non-terminal residue" evidence="7">
    <location>
        <position position="199"/>
    </location>
</feature>
<evidence type="ECO:0000256" key="2">
    <source>
        <dbReference type="ARBA" id="ARBA00022980"/>
    </source>
</evidence>
<dbReference type="STRING" id="104452.A0A0L7K5P8"/>
<dbReference type="GO" id="GO:0005840">
    <property type="term" value="C:ribosome"/>
    <property type="evidence" value="ECO:0007669"/>
    <property type="project" value="UniProtKB-KW"/>
</dbReference>
<dbReference type="PROSITE" id="PS01105">
    <property type="entry name" value="RIBOSOMAL_L35AE"/>
    <property type="match status" value="1"/>
</dbReference>
<protein>
    <recommendedName>
        <fullName evidence="4">Large ribosomal subunit protein eL33</fullName>
    </recommendedName>
    <alternativeName>
        <fullName evidence="5">60S ribosomal protein L35a</fullName>
    </alternativeName>
</protein>
<name>A0A0L7K5P8_OPEBR</name>
<feature type="non-terminal residue" evidence="7">
    <location>
        <position position="1"/>
    </location>
</feature>
<reference evidence="7 8" key="1">
    <citation type="journal article" date="2015" name="Genome Biol. Evol.">
        <title>The genome of winter moth (Operophtera brumata) provides a genomic perspective on sexual dimorphism and phenology.</title>
        <authorList>
            <person name="Derks M.F."/>
            <person name="Smit S."/>
            <person name="Salis L."/>
            <person name="Schijlen E."/>
            <person name="Bossers A."/>
            <person name="Mateman C."/>
            <person name="Pijl A.S."/>
            <person name="de Ridder D."/>
            <person name="Groenen M.A."/>
            <person name="Visser M.E."/>
            <person name="Megens H.J."/>
        </authorList>
    </citation>
    <scope>NUCLEOTIDE SEQUENCE [LARGE SCALE GENOMIC DNA]</scope>
    <source>
        <strain evidence="7">WM2013NL</strain>
        <tissue evidence="7">Head and thorax</tissue>
    </source>
</reference>
<dbReference type="SUPFAM" id="SSF50447">
    <property type="entry name" value="Translation proteins"/>
    <property type="match status" value="1"/>
</dbReference>
<organism evidence="7 8">
    <name type="scientific">Operophtera brumata</name>
    <name type="common">Winter moth</name>
    <name type="synonym">Phalaena brumata</name>
    <dbReference type="NCBI Taxonomy" id="104452"/>
    <lineage>
        <taxon>Eukaryota</taxon>
        <taxon>Metazoa</taxon>
        <taxon>Ecdysozoa</taxon>
        <taxon>Arthropoda</taxon>
        <taxon>Hexapoda</taxon>
        <taxon>Insecta</taxon>
        <taxon>Pterygota</taxon>
        <taxon>Neoptera</taxon>
        <taxon>Endopterygota</taxon>
        <taxon>Lepidoptera</taxon>
        <taxon>Glossata</taxon>
        <taxon>Ditrysia</taxon>
        <taxon>Geometroidea</taxon>
        <taxon>Geometridae</taxon>
        <taxon>Larentiinae</taxon>
        <taxon>Operophtera</taxon>
    </lineage>
</organism>
<dbReference type="AlphaFoldDB" id="A0A0L7K5P8"/>
<dbReference type="GO" id="GO:0003735">
    <property type="term" value="F:structural constituent of ribosome"/>
    <property type="evidence" value="ECO:0007669"/>
    <property type="project" value="InterPro"/>
</dbReference>
<dbReference type="GO" id="GO:0006412">
    <property type="term" value="P:translation"/>
    <property type="evidence" value="ECO:0007669"/>
    <property type="project" value="InterPro"/>
</dbReference>
<feature type="region of interest" description="Disordered" evidence="6">
    <location>
        <begin position="1"/>
        <end position="34"/>
    </location>
</feature>
<dbReference type="Gene3D" id="2.40.10.190">
    <property type="entry name" value="translation elongation factor selb, chain A, domain 4"/>
    <property type="match status" value="1"/>
</dbReference>
<dbReference type="HAMAP" id="MF_00573">
    <property type="entry name" value="Ribosomal_eL33"/>
    <property type="match status" value="1"/>
</dbReference>
<evidence type="ECO:0000313" key="7">
    <source>
        <dbReference type="EMBL" id="KOB58209.1"/>
    </source>
</evidence>
<evidence type="ECO:0000256" key="3">
    <source>
        <dbReference type="ARBA" id="ARBA00023274"/>
    </source>
</evidence>
<dbReference type="Pfam" id="PF01247">
    <property type="entry name" value="Ribosomal_L35Ae"/>
    <property type="match status" value="1"/>
</dbReference>
<comment type="similarity">
    <text evidence="1">Belongs to the eukaryotic ribosomal protein eL33 family.</text>
</comment>
<dbReference type="InterPro" id="IPR018266">
    <property type="entry name" value="Ribosomal_eL33_CS"/>
</dbReference>
<evidence type="ECO:0000256" key="1">
    <source>
        <dbReference type="ARBA" id="ARBA00009269"/>
    </source>
</evidence>
<dbReference type="EMBL" id="JTDY01010421">
    <property type="protein sequence ID" value="KOB58209.1"/>
    <property type="molecule type" value="Genomic_DNA"/>
</dbReference>
<accession>A0A0L7K5P8</accession>
<dbReference type="PANTHER" id="PTHR10902">
    <property type="entry name" value="60S RIBOSOMAL PROTEIN L35A"/>
    <property type="match status" value="1"/>
</dbReference>
<dbReference type="InterPro" id="IPR001780">
    <property type="entry name" value="Ribosomal_eL33"/>
</dbReference>
<feature type="compositionally biased region" description="Low complexity" evidence="6">
    <location>
        <begin position="1"/>
        <end position="12"/>
    </location>
</feature>
<dbReference type="InterPro" id="IPR038661">
    <property type="entry name" value="Ribosomal_eL33_sf"/>
</dbReference>
<keyword evidence="3" id="KW-0687">Ribonucleoprotein</keyword>
<keyword evidence="8" id="KW-1185">Reference proteome</keyword>
<dbReference type="GO" id="GO:1990904">
    <property type="term" value="C:ribonucleoprotein complex"/>
    <property type="evidence" value="ECO:0007669"/>
    <property type="project" value="UniProtKB-KW"/>
</dbReference>
<keyword evidence="2 7" id="KW-0689">Ribosomal protein</keyword>
<sequence>MADAAPSTAPKAKAPKTKAPKEKTAKAAPAPAVEEVKAIRKVSSKARHGRLYAKAVFTGYKRGLRNQHEGTALLKVEGAKDRNDSGFYVGKRCVYVYRAKKRTPIAGGPRGKKTKLRAIWGKVTRAHGNSGSVRAHFKTNLPAHAMGHRIRVVSLHSIVSFLSYLSRDCNLELNLAIQYLGRNSGEILINYNIEILPTF</sequence>
<evidence type="ECO:0000256" key="5">
    <source>
        <dbReference type="ARBA" id="ARBA00035530"/>
    </source>
</evidence>
<dbReference type="Proteomes" id="UP000037510">
    <property type="component" value="Unassembled WGS sequence"/>
</dbReference>
<proteinExistence type="inferred from homology"/>
<comment type="caution">
    <text evidence="7">The sequence shown here is derived from an EMBL/GenBank/DDBJ whole genome shotgun (WGS) entry which is preliminary data.</text>
</comment>
<evidence type="ECO:0000313" key="8">
    <source>
        <dbReference type="Proteomes" id="UP000037510"/>
    </source>
</evidence>
<evidence type="ECO:0000256" key="6">
    <source>
        <dbReference type="SAM" id="MobiDB-lite"/>
    </source>
</evidence>
<gene>
    <name evidence="7" type="ORF">OBRU01_25403</name>
</gene>